<feature type="domain" description="EF-hand" evidence="3">
    <location>
        <begin position="146"/>
        <end position="181"/>
    </location>
</feature>
<evidence type="ECO:0000313" key="5">
    <source>
        <dbReference type="RefSeq" id="XP_013069253.2"/>
    </source>
</evidence>
<gene>
    <name evidence="5 6 7" type="primary">LOC106056887</name>
</gene>
<dbReference type="RefSeq" id="XP_055880029.1">
    <property type="nucleotide sequence ID" value="XM_056024054.1"/>
</dbReference>
<evidence type="ECO:0000256" key="1">
    <source>
        <dbReference type="ARBA" id="ARBA00022737"/>
    </source>
</evidence>
<evidence type="ECO:0000313" key="4">
    <source>
        <dbReference type="Proteomes" id="UP001165740"/>
    </source>
</evidence>
<evidence type="ECO:0000259" key="3">
    <source>
        <dbReference type="PROSITE" id="PS50222"/>
    </source>
</evidence>
<dbReference type="Gene3D" id="1.10.238.10">
    <property type="entry name" value="EF-hand"/>
    <property type="match status" value="1"/>
</dbReference>
<dbReference type="SUPFAM" id="SSF47473">
    <property type="entry name" value="EF-hand"/>
    <property type="match status" value="1"/>
</dbReference>
<feature type="compositionally biased region" description="Basic residues" evidence="2">
    <location>
        <begin position="37"/>
        <end position="48"/>
    </location>
</feature>
<dbReference type="FunFam" id="1.10.238.10:FF:000003">
    <property type="entry name" value="Calmodulin A"/>
    <property type="match status" value="1"/>
</dbReference>
<evidence type="ECO:0000313" key="6">
    <source>
        <dbReference type="RefSeq" id="XP_055880028.1"/>
    </source>
</evidence>
<keyword evidence="1" id="KW-0677">Repeat</keyword>
<proteinExistence type="predicted"/>
<accession>A0A9W2ZYM7</accession>
<dbReference type="InterPro" id="IPR011992">
    <property type="entry name" value="EF-hand-dom_pair"/>
</dbReference>
<dbReference type="SMART" id="SM00054">
    <property type="entry name" value="EFh"/>
    <property type="match status" value="2"/>
</dbReference>
<dbReference type="PANTHER" id="PTHR46763:SF1">
    <property type="entry name" value="DYNEIN REGULATORY COMPLEX PROTEIN 8"/>
    <property type="match status" value="1"/>
</dbReference>
<evidence type="ECO:0000256" key="2">
    <source>
        <dbReference type="SAM" id="MobiDB-lite"/>
    </source>
</evidence>
<dbReference type="OrthoDB" id="6081786at2759"/>
<sequence length="218" mass="25070">MAGSSHQEIALTLPTPDLNYSNVQPLDCNQNMDLKKAKNRKKSTKFGRRNTDMASRMSQDSTEAKFMKIQERIKSSLGVYDPDGTGLVDNRYFKTLVYALHRVPNKNQMDDMFETIQEDKNAEQFFVDKFEKMMVRVMSTDRYKSSSAKELETAFAVLDVDKKGYFTADEWIALLTSSGEIFTEDEIKETLKMTIDPETETFVPSTYIHNLLVDENTH</sequence>
<dbReference type="InterPro" id="IPR002048">
    <property type="entry name" value="EF_hand_dom"/>
</dbReference>
<dbReference type="RefSeq" id="XP_013069253.2">
    <property type="nucleotide sequence ID" value="XM_013213799.2"/>
</dbReference>
<dbReference type="CDD" id="cd00051">
    <property type="entry name" value="EFh"/>
    <property type="match status" value="1"/>
</dbReference>
<dbReference type="PROSITE" id="PS50222">
    <property type="entry name" value="EF_HAND_2"/>
    <property type="match status" value="1"/>
</dbReference>
<dbReference type="AlphaFoldDB" id="A0A9W2ZYM7"/>
<protein>
    <submittedName>
        <fullName evidence="5 6">Dynein regulatory complex protein 8-like</fullName>
    </submittedName>
</protein>
<feature type="compositionally biased region" description="Polar residues" evidence="2">
    <location>
        <begin position="52"/>
        <end position="61"/>
    </location>
</feature>
<dbReference type="GO" id="GO:0005509">
    <property type="term" value="F:calcium ion binding"/>
    <property type="evidence" value="ECO:0007669"/>
    <property type="project" value="InterPro"/>
</dbReference>
<evidence type="ECO:0000313" key="7">
    <source>
        <dbReference type="RefSeq" id="XP_055880029.1"/>
    </source>
</evidence>
<feature type="region of interest" description="Disordered" evidence="2">
    <location>
        <begin position="36"/>
        <end position="61"/>
    </location>
</feature>
<dbReference type="PANTHER" id="PTHR46763">
    <property type="entry name" value="DYNEIN REGULATORY COMPLEX PROTEIN 8"/>
    <property type="match status" value="1"/>
</dbReference>
<dbReference type="OMA" id="YNIYTEQ"/>
<dbReference type="Proteomes" id="UP001165740">
    <property type="component" value="Chromosome 3"/>
</dbReference>
<name>A0A9W2ZYM7_BIOGL</name>
<organism evidence="4 7">
    <name type="scientific">Biomphalaria glabrata</name>
    <name type="common">Bloodfluke planorb</name>
    <name type="synonym">Freshwater snail</name>
    <dbReference type="NCBI Taxonomy" id="6526"/>
    <lineage>
        <taxon>Eukaryota</taxon>
        <taxon>Metazoa</taxon>
        <taxon>Spiralia</taxon>
        <taxon>Lophotrochozoa</taxon>
        <taxon>Mollusca</taxon>
        <taxon>Gastropoda</taxon>
        <taxon>Heterobranchia</taxon>
        <taxon>Euthyneura</taxon>
        <taxon>Panpulmonata</taxon>
        <taxon>Hygrophila</taxon>
        <taxon>Lymnaeoidea</taxon>
        <taxon>Planorbidae</taxon>
        <taxon>Biomphalaria</taxon>
    </lineage>
</organism>
<keyword evidence="4" id="KW-1185">Reference proteome</keyword>
<reference evidence="5 6" key="1">
    <citation type="submission" date="2025-04" db="UniProtKB">
        <authorList>
            <consortium name="RefSeq"/>
        </authorList>
    </citation>
    <scope>IDENTIFICATION</scope>
</reference>
<dbReference type="RefSeq" id="XP_055880028.1">
    <property type="nucleotide sequence ID" value="XM_056024053.1"/>
</dbReference>
<dbReference type="GeneID" id="106056887"/>
<dbReference type="KEGG" id="bgt:106056887"/>